<dbReference type="EMBL" id="SRLO01001834">
    <property type="protein sequence ID" value="TNN35078.1"/>
    <property type="molecule type" value="Genomic_DNA"/>
</dbReference>
<reference evidence="2 3" key="1">
    <citation type="submission" date="2019-03" db="EMBL/GenBank/DDBJ databases">
        <title>First draft genome of Liparis tanakae, snailfish: a comprehensive survey of snailfish specific genes.</title>
        <authorList>
            <person name="Kim W."/>
            <person name="Song I."/>
            <person name="Jeong J.-H."/>
            <person name="Kim D."/>
            <person name="Kim S."/>
            <person name="Ryu S."/>
            <person name="Song J.Y."/>
            <person name="Lee S.K."/>
        </authorList>
    </citation>
    <scope>NUCLEOTIDE SEQUENCE [LARGE SCALE GENOMIC DNA]</scope>
    <source>
        <tissue evidence="2">Muscle</tissue>
    </source>
</reference>
<protein>
    <submittedName>
        <fullName evidence="2">Uncharacterized protein</fullName>
    </submittedName>
</protein>
<sequence length="176" mass="18999">MQSALDRHTTRCEVDAARANIARSCKTRDDASRSSVTEFAAHTRPLICGDTFLEGVNTPSEDDATDSEPHSSSAVRRIQRYKFSLMSRHGNYSTHNASVDSGLLLLLLLEEEEEGEEEEEVEAGETTRRAVSAVSCAVQRRAARPPLNPSAPAAHMTAVPDPGPGAAELLDPVQSN</sequence>
<evidence type="ECO:0000313" key="2">
    <source>
        <dbReference type="EMBL" id="TNN35078.1"/>
    </source>
</evidence>
<gene>
    <name evidence="2" type="ORF">EYF80_054757</name>
</gene>
<accession>A0A4Z2F206</accession>
<dbReference type="AlphaFoldDB" id="A0A4Z2F206"/>
<comment type="caution">
    <text evidence="2">The sequence shown here is derived from an EMBL/GenBank/DDBJ whole genome shotgun (WGS) entry which is preliminary data.</text>
</comment>
<name>A0A4Z2F206_9TELE</name>
<dbReference type="Proteomes" id="UP000314294">
    <property type="component" value="Unassembled WGS sequence"/>
</dbReference>
<organism evidence="2 3">
    <name type="scientific">Liparis tanakae</name>
    <name type="common">Tanaka's snailfish</name>
    <dbReference type="NCBI Taxonomy" id="230148"/>
    <lineage>
        <taxon>Eukaryota</taxon>
        <taxon>Metazoa</taxon>
        <taxon>Chordata</taxon>
        <taxon>Craniata</taxon>
        <taxon>Vertebrata</taxon>
        <taxon>Euteleostomi</taxon>
        <taxon>Actinopterygii</taxon>
        <taxon>Neopterygii</taxon>
        <taxon>Teleostei</taxon>
        <taxon>Neoteleostei</taxon>
        <taxon>Acanthomorphata</taxon>
        <taxon>Eupercaria</taxon>
        <taxon>Perciformes</taxon>
        <taxon>Cottioidei</taxon>
        <taxon>Cottales</taxon>
        <taxon>Liparidae</taxon>
        <taxon>Liparis</taxon>
    </lineage>
</organism>
<feature type="region of interest" description="Disordered" evidence="1">
    <location>
        <begin position="52"/>
        <end position="75"/>
    </location>
</feature>
<proteinExistence type="predicted"/>
<feature type="region of interest" description="Disordered" evidence="1">
    <location>
        <begin position="141"/>
        <end position="176"/>
    </location>
</feature>
<evidence type="ECO:0000256" key="1">
    <source>
        <dbReference type="SAM" id="MobiDB-lite"/>
    </source>
</evidence>
<keyword evidence="3" id="KW-1185">Reference proteome</keyword>
<evidence type="ECO:0000313" key="3">
    <source>
        <dbReference type="Proteomes" id="UP000314294"/>
    </source>
</evidence>